<feature type="non-terminal residue" evidence="1">
    <location>
        <position position="887"/>
    </location>
</feature>
<evidence type="ECO:0000313" key="2">
    <source>
        <dbReference type="Proteomes" id="UP000789525"/>
    </source>
</evidence>
<accession>A0ACA9NYJ7</accession>
<feature type="non-terminal residue" evidence="1">
    <location>
        <position position="1"/>
    </location>
</feature>
<evidence type="ECO:0000313" key="1">
    <source>
        <dbReference type="EMBL" id="CAG8682152.1"/>
    </source>
</evidence>
<dbReference type="EMBL" id="CAJVPT010027088">
    <property type="protein sequence ID" value="CAG8682152.1"/>
    <property type="molecule type" value="Genomic_DNA"/>
</dbReference>
<proteinExistence type="predicted"/>
<dbReference type="Proteomes" id="UP000789525">
    <property type="component" value="Unassembled WGS sequence"/>
</dbReference>
<protein>
    <submittedName>
        <fullName evidence="1">14719_t:CDS:1</fullName>
    </submittedName>
</protein>
<organism evidence="1 2">
    <name type="scientific">Acaulospora colombiana</name>
    <dbReference type="NCBI Taxonomy" id="27376"/>
    <lineage>
        <taxon>Eukaryota</taxon>
        <taxon>Fungi</taxon>
        <taxon>Fungi incertae sedis</taxon>
        <taxon>Mucoromycota</taxon>
        <taxon>Glomeromycotina</taxon>
        <taxon>Glomeromycetes</taxon>
        <taxon>Diversisporales</taxon>
        <taxon>Acaulosporaceae</taxon>
        <taxon>Acaulospora</taxon>
    </lineage>
</organism>
<name>A0ACA9NYJ7_9GLOM</name>
<reference evidence="1" key="1">
    <citation type="submission" date="2021-06" db="EMBL/GenBank/DDBJ databases">
        <authorList>
            <person name="Kallberg Y."/>
            <person name="Tangrot J."/>
            <person name="Rosling A."/>
        </authorList>
    </citation>
    <scope>NUCLEOTIDE SEQUENCE</scope>
    <source>
        <strain evidence="1">CL356</strain>
    </source>
</reference>
<keyword evidence="2" id="KW-1185">Reference proteome</keyword>
<gene>
    <name evidence="1" type="ORF">ACOLOM_LOCUS9388</name>
</gene>
<comment type="caution">
    <text evidence="1">The sequence shown here is derived from an EMBL/GenBank/DDBJ whole genome shotgun (WGS) entry which is preliminary data.</text>
</comment>
<sequence length="887" mass="100446">ASIVAALASVVSLQWVAEYDAAVSRSGSSPEDRVKRRQFRYGGMKKWKMREVIAALPVLLYCSLVLFFVGLAQWMWNVHTTVGGVITGGALLGAAFYVVTTLLAVVFPSSPFRAPIVRWIYVSVHLILRPFILARRSSSGHAPQNGVEAQETSLKDRIQGILIQAWRGVSTLNSFLLQIPSRFSTLTIQGRDKVHIDLEQKQLIGNSLAWVAQSLSISRDSHRRLLFLVQEFLKLDEDQWLSNNLQKIPWGQIVHFLASEYAQHAASRKLTEEDERELAILFRCLQKLTIGAVADPGDERDIALNFGSFGGSRDETIDPIYLLFYDIGVPEESLSVEAQIGLRVGCLNQLHYLSQSVQEIRDMHKEIILMGISHMYDYLLPRLSRALAERIHDDAQDRVNNLIFLMHLQSPPLRGSSAMALTRTGGKIPVARPSNLIQQLNCVMWIESQTYHPYIDDVLNALLVTQNRTPAISLLWKPTITDEEVTAILTLVDAHHREEFKKSIGILHKAAHMNRVLLAFDELITRGCHEQQQCVIIELIFNELRRCNSPPLVEYSNPVAKKLLDELRNPWIRLIVYLAAGMNEQLDDFCMQYSRLPFNLQKLLSQYLLEDGYFINPPSARRVQMRWWNQLAHLHTHEDRLRLEFTNPALGVDEGGDFLLEIIHSPFNIQRYSSSIGYERGYGFIPALLSGDDWRFCITGSIFKPECISRLLEFADDVKLHPGRFVVLLAKLAWADYRCFPTRFGPQYALNLYYMITLIEGYCTSDYTKSHIASSHDLARALQKLRDIVPLLASDVPRSSRDSEHHILQLLGSKPDDLLFVFDPSLSTMQRQVPFQLPGPNPLGPSALSTICMIATIFSSSHLRPTTCTPKGTSAISTEKRLLLQTN</sequence>